<dbReference type="Pfam" id="PF07228">
    <property type="entry name" value="SpoIIE"/>
    <property type="match status" value="1"/>
</dbReference>
<dbReference type="InterPro" id="IPR003594">
    <property type="entry name" value="HATPase_dom"/>
</dbReference>
<evidence type="ECO:0000313" key="3">
    <source>
        <dbReference type="EMBL" id="MFA3835541.1"/>
    </source>
</evidence>
<dbReference type="InterPro" id="IPR035965">
    <property type="entry name" value="PAS-like_dom_sf"/>
</dbReference>
<dbReference type="InterPro" id="IPR052016">
    <property type="entry name" value="Bact_Sigma-Reg"/>
</dbReference>
<dbReference type="Gene3D" id="3.60.40.10">
    <property type="entry name" value="PPM-type phosphatase domain"/>
    <property type="match status" value="1"/>
</dbReference>
<dbReference type="SUPFAM" id="SSF55785">
    <property type="entry name" value="PYP-like sensor domain (PAS domain)"/>
    <property type="match status" value="2"/>
</dbReference>
<dbReference type="Pfam" id="PF08448">
    <property type="entry name" value="PAS_4"/>
    <property type="match status" value="1"/>
</dbReference>
<dbReference type="EMBL" id="JBGOSP010000002">
    <property type="protein sequence ID" value="MFA3835541.1"/>
    <property type="molecule type" value="Genomic_DNA"/>
</dbReference>
<dbReference type="InterPro" id="IPR001932">
    <property type="entry name" value="PPM-type_phosphatase-like_dom"/>
</dbReference>
<organism evidence="3 4">
    <name type="scientific">Streptomyces aureus</name>
    <dbReference type="NCBI Taxonomy" id="193461"/>
    <lineage>
        <taxon>Bacteria</taxon>
        <taxon>Bacillati</taxon>
        <taxon>Actinomycetota</taxon>
        <taxon>Actinomycetes</taxon>
        <taxon>Kitasatosporales</taxon>
        <taxon>Streptomycetaceae</taxon>
        <taxon>Streptomyces</taxon>
    </lineage>
</organism>
<dbReference type="Gene3D" id="3.30.565.10">
    <property type="entry name" value="Histidine kinase-like ATPase, C-terminal domain"/>
    <property type="match status" value="1"/>
</dbReference>
<dbReference type="InterPro" id="IPR036457">
    <property type="entry name" value="PPM-type-like_dom_sf"/>
</dbReference>
<proteinExistence type="predicted"/>
<dbReference type="InterPro" id="IPR013656">
    <property type="entry name" value="PAS_4"/>
</dbReference>
<dbReference type="Pfam" id="PF00989">
    <property type="entry name" value="PAS"/>
    <property type="match status" value="1"/>
</dbReference>
<reference evidence="3 4" key="1">
    <citation type="submission" date="2024-08" db="EMBL/GenBank/DDBJ databases">
        <title>Genome sequence of Streptomyces aureus CACIA-1.46HGO.</title>
        <authorList>
            <person name="Evangelista-Martinez Z."/>
        </authorList>
    </citation>
    <scope>NUCLEOTIDE SEQUENCE [LARGE SCALE GENOMIC DNA]</scope>
    <source>
        <strain evidence="3 4">CACIA-1.46HGO</strain>
    </source>
</reference>
<comment type="caution">
    <text evidence="3">The sequence shown here is derived from an EMBL/GenBank/DDBJ whole genome shotgun (WGS) entry which is preliminary data.</text>
</comment>
<dbReference type="Gene3D" id="3.30.450.40">
    <property type="match status" value="1"/>
</dbReference>
<accession>A0ABV4SBC8</accession>
<dbReference type="PANTHER" id="PTHR43156:SF2">
    <property type="entry name" value="STAGE II SPORULATION PROTEIN E"/>
    <property type="match status" value="1"/>
</dbReference>
<dbReference type="Proteomes" id="UP001571476">
    <property type="component" value="Unassembled WGS sequence"/>
</dbReference>
<dbReference type="InterPro" id="IPR003018">
    <property type="entry name" value="GAF"/>
</dbReference>
<dbReference type="SMART" id="SM00065">
    <property type="entry name" value="GAF"/>
    <property type="match status" value="1"/>
</dbReference>
<evidence type="ECO:0000313" key="4">
    <source>
        <dbReference type="Proteomes" id="UP001571476"/>
    </source>
</evidence>
<name>A0ABV4SBC8_9ACTN</name>
<dbReference type="SMART" id="SM00091">
    <property type="entry name" value="PAS"/>
    <property type="match status" value="2"/>
</dbReference>
<dbReference type="Pfam" id="PF01590">
    <property type="entry name" value="GAF"/>
    <property type="match status" value="1"/>
</dbReference>
<keyword evidence="4" id="KW-1185">Reference proteome</keyword>
<dbReference type="RefSeq" id="WP_372561529.1">
    <property type="nucleotide sequence ID" value="NZ_JBGOSP010000002.1"/>
</dbReference>
<dbReference type="SMART" id="SM00331">
    <property type="entry name" value="PP2C_SIG"/>
    <property type="match status" value="1"/>
</dbReference>
<dbReference type="Gene3D" id="3.30.450.20">
    <property type="entry name" value="PAS domain"/>
    <property type="match status" value="2"/>
</dbReference>
<feature type="domain" description="PAS" evidence="2">
    <location>
        <begin position="120"/>
        <end position="190"/>
    </location>
</feature>
<gene>
    <name evidence="3" type="ORF">ACEG43_04985</name>
</gene>
<dbReference type="CDD" id="cd16936">
    <property type="entry name" value="HATPase_RsbW-like"/>
    <property type="match status" value="1"/>
</dbReference>
<sequence length="801" mass="85713">MEHHAAHLPDRFAGTAAMNRCGVITAWGGSAPELLGYDADAVIGLPAVELLAAGADRPRAAAAVRNCRTGESVRGELTARHRDGRDVDLLVRAWPIVTESGSDWFAIFVRAAEMRRWDTDRAVVGGLFEQAPVGLAVYDPQLRFLRINDALQEIHGIPREDALGRRLSELFPGPEADRMEARLRRVLETGEPVTQEHRAPMPALQGWKREWSSTSFRLVNPGDTVLGVASAIVEVTERNRARDRLVLLNDASTEIGTTLDVTRTAVELAAVAVPRLADFIAVDLLQGIALGEEYVPGPVGGGAVLHRAAIRSVHENAPEASYLPGALITFHPATPQAHAMATGEAVLLPTLEGSEDWVAHDRHRAGKMATAGVHSVMVVPLRARDVTLGVAHFYRWQRPDPFDADDLTVAGEVVARAAVCVDNARRYTRERDAALTLQRRLLQVTTPQLSAATTAHRNLPAGGRTGVAGDWFDIIPLSGARVGLIVGDVPGRGIHAVAEAGRLRTAVRALAQQDLSPDELLIQLDGIVSQAAEGEDTPGAPTAGIGGSCLYAVYDPVSQRCTLACAAHLPPLIVEPSGRGRLLDLPSGPPLGLGGMPFQTTDVELAEGSILALYTDGLLRGTSGRGDIDAGLDRLRRALTRPDSDLSHTCDTVLHTMLPAHGGADDAVLLLARTHTLGPDRVATWDLPLDPAIVGQARSLTTGQLTAWELDELAFTAELVVSELVTNAIRYARAPIQLRLIRSTSLICEVSDASSTSPHMRQAADTDESGRGLFMIAQMAERWGTRHTLAGKTIWAECAAP</sequence>
<dbReference type="NCBIfam" id="TIGR00229">
    <property type="entry name" value="sensory_box"/>
    <property type="match status" value="2"/>
</dbReference>
<keyword evidence="1" id="KW-0378">Hydrolase</keyword>
<protein>
    <submittedName>
        <fullName evidence="3">SpoIIE family protein phosphatase</fullName>
    </submittedName>
</protein>
<evidence type="ECO:0000256" key="1">
    <source>
        <dbReference type="ARBA" id="ARBA00022801"/>
    </source>
</evidence>
<dbReference type="SUPFAM" id="SSF55781">
    <property type="entry name" value="GAF domain-like"/>
    <property type="match status" value="1"/>
</dbReference>
<dbReference type="CDD" id="cd00130">
    <property type="entry name" value="PAS"/>
    <property type="match status" value="2"/>
</dbReference>
<dbReference type="InterPro" id="IPR000014">
    <property type="entry name" value="PAS"/>
</dbReference>
<dbReference type="PANTHER" id="PTHR43156">
    <property type="entry name" value="STAGE II SPORULATION PROTEIN E-RELATED"/>
    <property type="match status" value="1"/>
</dbReference>
<dbReference type="Pfam" id="PF13581">
    <property type="entry name" value="HATPase_c_2"/>
    <property type="match status" value="1"/>
</dbReference>
<dbReference type="InterPro" id="IPR036890">
    <property type="entry name" value="HATPase_C_sf"/>
</dbReference>
<dbReference type="PROSITE" id="PS50112">
    <property type="entry name" value="PAS"/>
    <property type="match status" value="1"/>
</dbReference>
<dbReference type="InterPro" id="IPR029016">
    <property type="entry name" value="GAF-like_dom_sf"/>
</dbReference>
<dbReference type="InterPro" id="IPR013767">
    <property type="entry name" value="PAS_fold"/>
</dbReference>
<evidence type="ECO:0000259" key="2">
    <source>
        <dbReference type="PROSITE" id="PS50112"/>
    </source>
</evidence>